<dbReference type="FunFam" id="3.20.20.70:FF:000014">
    <property type="entry name" value="Probable dual-specificity RNA methyltransferase RlmN"/>
    <property type="match status" value="1"/>
</dbReference>
<feature type="active site" description="Proton acceptor" evidence="12">
    <location>
        <position position="90"/>
    </location>
</feature>
<protein>
    <recommendedName>
        <fullName evidence="12">Probable dual-specificity RNA methyltransferase RlmN</fullName>
        <ecNumber evidence="12">2.1.1.192</ecNumber>
    </recommendedName>
    <alternativeName>
        <fullName evidence="12">23S rRNA (adenine(2503)-C(2))-methyltransferase</fullName>
    </alternativeName>
    <alternativeName>
        <fullName evidence="12">23S rRNA m2A2503 methyltransferase</fullName>
    </alternativeName>
    <alternativeName>
        <fullName evidence="12">Ribosomal RNA large subunit methyltransferase N</fullName>
    </alternativeName>
    <alternativeName>
        <fullName evidence="12">tRNA (adenine(37)-C(2))-methyltransferase</fullName>
    </alternativeName>
    <alternativeName>
        <fullName evidence="12">tRNA m2A37 methyltransferase</fullName>
    </alternativeName>
</protein>
<dbReference type="RefSeq" id="WP_010077164.1">
    <property type="nucleotide sequence ID" value="NC_014393.1"/>
</dbReference>
<evidence type="ECO:0000256" key="1">
    <source>
        <dbReference type="ARBA" id="ARBA00004496"/>
    </source>
</evidence>
<evidence type="ECO:0000256" key="6">
    <source>
        <dbReference type="ARBA" id="ARBA00022679"/>
    </source>
</evidence>
<comment type="catalytic activity">
    <reaction evidence="12">
        <text>adenosine(2503) in 23S rRNA + 2 reduced [2Fe-2S]-[ferredoxin] + 2 S-adenosyl-L-methionine = 2-methyladenosine(2503) in 23S rRNA + 5'-deoxyadenosine + L-methionine + 2 oxidized [2Fe-2S]-[ferredoxin] + S-adenosyl-L-homocysteine</text>
        <dbReference type="Rhea" id="RHEA:42916"/>
        <dbReference type="Rhea" id="RHEA-COMP:10000"/>
        <dbReference type="Rhea" id="RHEA-COMP:10001"/>
        <dbReference type="Rhea" id="RHEA-COMP:10152"/>
        <dbReference type="Rhea" id="RHEA-COMP:10282"/>
        <dbReference type="ChEBI" id="CHEBI:17319"/>
        <dbReference type="ChEBI" id="CHEBI:33737"/>
        <dbReference type="ChEBI" id="CHEBI:33738"/>
        <dbReference type="ChEBI" id="CHEBI:57844"/>
        <dbReference type="ChEBI" id="CHEBI:57856"/>
        <dbReference type="ChEBI" id="CHEBI:59789"/>
        <dbReference type="ChEBI" id="CHEBI:74411"/>
        <dbReference type="ChEBI" id="CHEBI:74497"/>
        <dbReference type="EC" id="2.1.1.192"/>
    </reaction>
</comment>
<dbReference type="PIRSF" id="PIRSF006004">
    <property type="entry name" value="CHP00048"/>
    <property type="match status" value="1"/>
</dbReference>
<dbReference type="Gene3D" id="1.10.150.530">
    <property type="match status" value="1"/>
</dbReference>
<dbReference type="EMBL" id="CP002160">
    <property type="protein sequence ID" value="ADL51620.1"/>
    <property type="molecule type" value="Genomic_DNA"/>
</dbReference>
<keyword evidence="15" id="KW-1185">Reference proteome</keyword>
<keyword evidence="9 12" id="KW-0479">Metal-binding</keyword>
<dbReference type="KEGG" id="ccb:Clocel_1876"/>
<feature type="binding site" evidence="12">
    <location>
        <position position="189"/>
    </location>
    <ligand>
        <name>S-adenosyl-L-methionine</name>
        <dbReference type="ChEBI" id="CHEBI:59789"/>
    </ligand>
</feature>
<feature type="binding site" evidence="12">
    <location>
        <begin position="212"/>
        <end position="214"/>
    </location>
    <ligand>
        <name>S-adenosyl-L-methionine</name>
        <dbReference type="ChEBI" id="CHEBI:59789"/>
    </ligand>
</feature>
<dbReference type="GO" id="GO:0000049">
    <property type="term" value="F:tRNA binding"/>
    <property type="evidence" value="ECO:0007669"/>
    <property type="project" value="UniProtKB-UniRule"/>
</dbReference>
<feature type="binding site" evidence="12">
    <location>
        <position position="117"/>
    </location>
    <ligand>
        <name>[4Fe-4S] cluster</name>
        <dbReference type="ChEBI" id="CHEBI:49883"/>
        <note>4Fe-4S-S-AdoMet</note>
    </ligand>
</feature>
<keyword evidence="8 12" id="KW-0819">tRNA processing</keyword>
<evidence type="ECO:0000256" key="10">
    <source>
        <dbReference type="ARBA" id="ARBA00023004"/>
    </source>
</evidence>
<proteinExistence type="inferred from homology"/>
<keyword evidence="2 12" id="KW-0004">4Fe-4S</keyword>
<keyword evidence="3 12" id="KW-0963">Cytoplasm</keyword>
<dbReference type="NCBIfam" id="TIGR00048">
    <property type="entry name" value="rRNA_mod_RlmN"/>
    <property type="match status" value="1"/>
</dbReference>
<dbReference type="STRING" id="573061.Clocel_1876"/>
<dbReference type="PROSITE" id="PS51918">
    <property type="entry name" value="RADICAL_SAM"/>
    <property type="match status" value="1"/>
</dbReference>
<keyword evidence="4 12" id="KW-0698">rRNA processing</keyword>
<evidence type="ECO:0000256" key="7">
    <source>
        <dbReference type="ARBA" id="ARBA00022691"/>
    </source>
</evidence>
<keyword evidence="7 12" id="KW-0949">S-adenosyl-L-methionine</keyword>
<organism evidence="14 15">
    <name type="scientific">Clostridium cellulovorans (strain ATCC 35296 / DSM 3052 / OCM 3 / 743B)</name>
    <dbReference type="NCBI Taxonomy" id="573061"/>
    <lineage>
        <taxon>Bacteria</taxon>
        <taxon>Bacillati</taxon>
        <taxon>Bacillota</taxon>
        <taxon>Clostridia</taxon>
        <taxon>Eubacteriales</taxon>
        <taxon>Clostridiaceae</taxon>
        <taxon>Clostridium</taxon>
    </lineage>
</organism>
<dbReference type="HOGENOM" id="CLU_029101_2_0_9"/>
<comment type="subcellular location">
    <subcellularLocation>
        <location evidence="1 12">Cytoplasm</location>
    </subcellularLocation>
</comment>
<comment type="catalytic activity">
    <reaction evidence="12">
        <text>adenosine(37) in tRNA + 2 reduced [2Fe-2S]-[ferredoxin] + 2 S-adenosyl-L-methionine = 2-methyladenosine(37) in tRNA + 5'-deoxyadenosine + L-methionine + 2 oxidized [2Fe-2S]-[ferredoxin] + S-adenosyl-L-homocysteine</text>
        <dbReference type="Rhea" id="RHEA:43332"/>
        <dbReference type="Rhea" id="RHEA-COMP:10000"/>
        <dbReference type="Rhea" id="RHEA-COMP:10001"/>
        <dbReference type="Rhea" id="RHEA-COMP:10162"/>
        <dbReference type="Rhea" id="RHEA-COMP:10485"/>
        <dbReference type="ChEBI" id="CHEBI:17319"/>
        <dbReference type="ChEBI" id="CHEBI:33737"/>
        <dbReference type="ChEBI" id="CHEBI:33738"/>
        <dbReference type="ChEBI" id="CHEBI:57844"/>
        <dbReference type="ChEBI" id="CHEBI:57856"/>
        <dbReference type="ChEBI" id="CHEBI:59789"/>
        <dbReference type="ChEBI" id="CHEBI:74411"/>
        <dbReference type="ChEBI" id="CHEBI:74497"/>
        <dbReference type="EC" id="2.1.1.192"/>
    </reaction>
</comment>
<dbReference type="PANTHER" id="PTHR30544">
    <property type="entry name" value="23S RRNA METHYLTRANSFERASE"/>
    <property type="match status" value="1"/>
</dbReference>
<feature type="domain" description="Radical SAM core" evidence="13">
    <location>
        <begin position="96"/>
        <end position="326"/>
    </location>
</feature>
<dbReference type="GO" id="GO:0030488">
    <property type="term" value="P:tRNA methylation"/>
    <property type="evidence" value="ECO:0007669"/>
    <property type="project" value="UniProtKB-UniRule"/>
</dbReference>
<dbReference type="GO" id="GO:0019843">
    <property type="term" value="F:rRNA binding"/>
    <property type="evidence" value="ECO:0007669"/>
    <property type="project" value="UniProtKB-UniRule"/>
</dbReference>
<dbReference type="SFLD" id="SFLDS00029">
    <property type="entry name" value="Radical_SAM"/>
    <property type="match status" value="1"/>
</dbReference>
<dbReference type="GO" id="GO:0046872">
    <property type="term" value="F:metal ion binding"/>
    <property type="evidence" value="ECO:0007669"/>
    <property type="project" value="UniProtKB-KW"/>
</dbReference>
<comment type="function">
    <text evidence="12">Specifically methylates position 2 of adenine 2503 in 23S rRNA and position 2 of adenine 37 in tRNAs.</text>
</comment>
<name>D9SLA4_CLOC7</name>
<feature type="binding site" evidence="12">
    <location>
        <begin position="157"/>
        <end position="158"/>
    </location>
    <ligand>
        <name>S-adenosyl-L-methionine</name>
        <dbReference type="ChEBI" id="CHEBI:59789"/>
    </ligand>
</feature>
<dbReference type="Pfam" id="PF21016">
    <property type="entry name" value="RlmN_N"/>
    <property type="match status" value="1"/>
</dbReference>
<keyword evidence="12" id="KW-1015">Disulfide bond</keyword>
<dbReference type="CDD" id="cd01335">
    <property type="entry name" value="Radical_SAM"/>
    <property type="match status" value="1"/>
</dbReference>
<evidence type="ECO:0000256" key="9">
    <source>
        <dbReference type="ARBA" id="ARBA00022723"/>
    </source>
</evidence>
<dbReference type="GO" id="GO:0070475">
    <property type="term" value="P:rRNA base methylation"/>
    <property type="evidence" value="ECO:0007669"/>
    <property type="project" value="UniProtKB-UniRule"/>
</dbReference>
<dbReference type="Proteomes" id="UP000002730">
    <property type="component" value="Chromosome"/>
</dbReference>
<dbReference type="InterPro" id="IPR027492">
    <property type="entry name" value="RNA_MTrfase_RlmN"/>
</dbReference>
<dbReference type="OrthoDB" id="9793973at2"/>
<evidence type="ECO:0000313" key="14">
    <source>
        <dbReference type="EMBL" id="ADL51620.1"/>
    </source>
</evidence>
<keyword evidence="10 12" id="KW-0408">Iron</keyword>
<dbReference type="InterPro" id="IPR040072">
    <property type="entry name" value="Methyltransferase_A"/>
</dbReference>
<evidence type="ECO:0000256" key="8">
    <source>
        <dbReference type="ARBA" id="ARBA00022694"/>
    </source>
</evidence>
<dbReference type="GO" id="GO:0002935">
    <property type="term" value="F:tRNA (adenine(37)-C2)-methyltransferase activity"/>
    <property type="evidence" value="ECO:0007669"/>
    <property type="project" value="UniProtKB-UniRule"/>
</dbReference>
<dbReference type="SFLD" id="SFLDG01062">
    <property type="entry name" value="methyltransferase_(Class_A)"/>
    <property type="match status" value="1"/>
</dbReference>
<dbReference type="SUPFAM" id="SSF102114">
    <property type="entry name" value="Radical SAM enzymes"/>
    <property type="match status" value="1"/>
</dbReference>
<dbReference type="PANTHER" id="PTHR30544:SF5">
    <property type="entry name" value="RADICAL SAM CORE DOMAIN-CONTAINING PROTEIN"/>
    <property type="match status" value="1"/>
</dbReference>
<evidence type="ECO:0000256" key="2">
    <source>
        <dbReference type="ARBA" id="ARBA00022485"/>
    </source>
</evidence>
<dbReference type="GO" id="GO:0051539">
    <property type="term" value="F:4 iron, 4 sulfur cluster binding"/>
    <property type="evidence" value="ECO:0007669"/>
    <property type="project" value="UniProtKB-UniRule"/>
</dbReference>
<dbReference type="GO" id="GO:0005737">
    <property type="term" value="C:cytoplasm"/>
    <property type="evidence" value="ECO:0007669"/>
    <property type="project" value="UniProtKB-SubCell"/>
</dbReference>
<evidence type="ECO:0000256" key="11">
    <source>
        <dbReference type="ARBA" id="ARBA00023014"/>
    </source>
</evidence>
<keyword evidence="11 12" id="KW-0411">Iron-sulfur</keyword>
<dbReference type="Gene3D" id="3.20.20.70">
    <property type="entry name" value="Aldolase class I"/>
    <property type="match status" value="1"/>
</dbReference>
<dbReference type="SFLD" id="SFLDF00275">
    <property type="entry name" value="adenosine_C2_methyltransferase"/>
    <property type="match status" value="1"/>
</dbReference>
<comment type="similarity">
    <text evidence="12">Belongs to the radical SAM superfamily. RlmN family.</text>
</comment>
<keyword evidence="6 12" id="KW-0808">Transferase</keyword>
<evidence type="ECO:0000256" key="3">
    <source>
        <dbReference type="ARBA" id="ARBA00022490"/>
    </source>
</evidence>
<feature type="binding site" evidence="12">
    <location>
        <position position="114"/>
    </location>
    <ligand>
        <name>[4Fe-4S] cluster</name>
        <dbReference type="ChEBI" id="CHEBI:49883"/>
        <note>4Fe-4S-S-AdoMet</note>
    </ligand>
</feature>
<comment type="caution">
    <text evidence="12">Lacks conserved residue(s) required for the propagation of feature annotation.</text>
</comment>
<evidence type="ECO:0000256" key="4">
    <source>
        <dbReference type="ARBA" id="ARBA00022552"/>
    </source>
</evidence>
<evidence type="ECO:0000313" key="15">
    <source>
        <dbReference type="Proteomes" id="UP000002730"/>
    </source>
</evidence>
<dbReference type="HAMAP" id="MF_01849">
    <property type="entry name" value="RNA_methyltr_RlmN"/>
    <property type="match status" value="1"/>
</dbReference>
<feature type="active site" description="S-methylcysteine intermediate" evidence="12">
    <location>
        <position position="331"/>
    </location>
</feature>
<evidence type="ECO:0000259" key="13">
    <source>
        <dbReference type="PROSITE" id="PS51918"/>
    </source>
</evidence>
<gene>
    <name evidence="12" type="primary">rlmN</name>
    <name evidence="14" type="ordered locus">Clocel_1876</name>
</gene>
<dbReference type="InterPro" id="IPR007197">
    <property type="entry name" value="rSAM"/>
</dbReference>
<dbReference type="Pfam" id="PF04055">
    <property type="entry name" value="Radical_SAM"/>
    <property type="match status" value="1"/>
</dbReference>
<dbReference type="InterPro" id="IPR004383">
    <property type="entry name" value="rRNA_lsu_MTrfase_RlmN/Cfr"/>
</dbReference>
<feature type="binding site" evidence="12">
    <location>
        <position position="110"/>
    </location>
    <ligand>
        <name>[4Fe-4S] cluster</name>
        <dbReference type="ChEBI" id="CHEBI:49883"/>
        <note>4Fe-4S-S-AdoMet</note>
    </ligand>
</feature>
<evidence type="ECO:0000256" key="12">
    <source>
        <dbReference type="HAMAP-Rule" id="MF_01849"/>
    </source>
</evidence>
<comment type="miscellaneous">
    <text evidence="12">Reaction proceeds by a ping-pong mechanism involving intermediate methylation of a conserved cysteine residue.</text>
</comment>
<accession>D9SLA4</accession>
<reference evidence="14 15" key="1">
    <citation type="submission" date="2010-08" db="EMBL/GenBank/DDBJ databases">
        <title>Complete sequence of Clostridium cellulovorans 743B.</title>
        <authorList>
            <consortium name="US DOE Joint Genome Institute"/>
            <person name="Lucas S."/>
            <person name="Copeland A."/>
            <person name="Lapidus A."/>
            <person name="Cheng J.-F."/>
            <person name="Bruce D."/>
            <person name="Goodwin L."/>
            <person name="Pitluck S."/>
            <person name="Chertkov O."/>
            <person name="Detter J.C."/>
            <person name="Han C."/>
            <person name="Tapia R."/>
            <person name="Land M."/>
            <person name="Hauser L."/>
            <person name="Chang Y.-J."/>
            <person name="Jeffries C."/>
            <person name="Kyrpides N."/>
            <person name="Ivanova N."/>
            <person name="Mikhailova N."/>
            <person name="Hemme C.L."/>
            <person name="Woyke T."/>
        </authorList>
    </citation>
    <scope>NUCLEOTIDE SEQUENCE [LARGE SCALE GENOMIC DNA]</scope>
    <source>
        <strain evidence="15">ATCC 35296 / DSM 3052 / OCM 3 / 743B</strain>
    </source>
</reference>
<dbReference type="EC" id="2.1.1.192" evidence="12"/>
<sequence length="351" mass="39720">MRNILDYSLKELKQWMEANGENAFRAKQVFDWIYKAVASFDEMKNLPKNTKEKLKEYFFIGIPEITHKYDSINKDTAKYLLKLSDGNVIEAVYMKYNYGNSVCLSTQIGCRMGCSFCASTIGGRIRDLTSGDILGEILAMEFNEKERVSNIVLMGSGEPFDNYENVTKFLELVNSKDGLNIGARHITLSTCGLVPGIIRFADLKSQVTLAISLHAPNDELRKTMMPIANKYSIKEILEACNYYIEKTNRRITFEYSLVKDVNDTEDHARELSALLKGILCHVNLIPVNVVKESGFSRPSDKAVMKFKKILDSNGIEATIRKEMGADINAACGQLRRNYLEKRGSNDGFYVE</sequence>
<evidence type="ECO:0000256" key="5">
    <source>
        <dbReference type="ARBA" id="ARBA00022603"/>
    </source>
</evidence>
<dbReference type="InterPro" id="IPR048641">
    <property type="entry name" value="RlmN_N"/>
</dbReference>
<dbReference type="eggNOG" id="COG0820">
    <property type="taxonomic scope" value="Bacteria"/>
</dbReference>
<feature type="binding site" evidence="12">
    <location>
        <position position="288"/>
    </location>
    <ligand>
        <name>S-adenosyl-L-methionine</name>
        <dbReference type="ChEBI" id="CHEBI:59789"/>
    </ligand>
</feature>
<dbReference type="InterPro" id="IPR058240">
    <property type="entry name" value="rSAM_sf"/>
</dbReference>
<keyword evidence="5 12" id="KW-0489">Methyltransferase</keyword>
<dbReference type="AlphaFoldDB" id="D9SLA4"/>
<comment type="cofactor">
    <cofactor evidence="12">
        <name>[4Fe-4S] cluster</name>
        <dbReference type="ChEBI" id="CHEBI:49883"/>
    </cofactor>
    <text evidence="12">Binds 1 [4Fe-4S] cluster. The cluster is coordinated with 3 cysteines and an exchangeable S-adenosyl-L-methionine.</text>
</comment>
<dbReference type="GO" id="GO:0070040">
    <property type="term" value="F:rRNA (adenine(2503)-C2-)-methyltransferase activity"/>
    <property type="evidence" value="ECO:0007669"/>
    <property type="project" value="UniProtKB-UniRule"/>
</dbReference>
<dbReference type="InterPro" id="IPR013785">
    <property type="entry name" value="Aldolase_TIM"/>
</dbReference>